<organism evidence="5">
    <name type="scientific">Caldilineaceae bacterium SB0664_bin_27</name>
    <dbReference type="NCBI Taxonomy" id="2605260"/>
    <lineage>
        <taxon>Bacteria</taxon>
        <taxon>Bacillati</taxon>
        <taxon>Chloroflexota</taxon>
        <taxon>Caldilineae</taxon>
        <taxon>Caldilineales</taxon>
        <taxon>Caldilineaceae</taxon>
    </lineage>
</organism>
<keyword evidence="2 3" id="KW-0378">Hydrolase</keyword>
<evidence type="ECO:0000313" key="5">
    <source>
        <dbReference type="EMBL" id="MXY92568.1"/>
    </source>
</evidence>
<name>A0A6B0YSY9_9CHLR</name>
<dbReference type="InterPro" id="IPR020476">
    <property type="entry name" value="Nudix_hydrolase"/>
</dbReference>
<protein>
    <submittedName>
        <fullName evidence="5">NUDIX domain-containing protein</fullName>
    </submittedName>
</protein>
<dbReference type="PROSITE" id="PS51462">
    <property type="entry name" value="NUDIX"/>
    <property type="match status" value="1"/>
</dbReference>
<reference evidence="5" key="1">
    <citation type="submission" date="2019-09" db="EMBL/GenBank/DDBJ databases">
        <title>Characterisation of the sponge microbiome using genome-centric metagenomics.</title>
        <authorList>
            <person name="Engelberts J.P."/>
            <person name="Robbins S.J."/>
            <person name="De Goeij J.M."/>
            <person name="Aranda M."/>
            <person name="Bell S.C."/>
            <person name="Webster N.S."/>
        </authorList>
    </citation>
    <scope>NUCLEOTIDE SEQUENCE</scope>
    <source>
        <strain evidence="5">SB0664_bin_27</strain>
    </source>
</reference>
<feature type="domain" description="Nudix hydrolase" evidence="4">
    <location>
        <begin position="21"/>
        <end position="142"/>
    </location>
</feature>
<evidence type="ECO:0000256" key="1">
    <source>
        <dbReference type="ARBA" id="ARBA00001946"/>
    </source>
</evidence>
<dbReference type="Pfam" id="PF00293">
    <property type="entry name" value="NUDIX"/>
    <property type="match status" value="1"/>
</dbReference>
<comment type="caution">
    <text evidence="5">The sequence shown here is derived from an EMBL/GenBank/DDBJ whole genome shotgun (WGS) entry which is preliminary data.</text>
</comment>
<dbReference type="SUPFAM" id="SSF55811">
    <property type="entry name" value="Nudix"/>
    <property type="match status" value="1"/>
</dbReference>
<comment type="similarity">
    <text evidence="3">Belongs to the Nudix hydrolase family.</text>
</comment>
<proteinExistence type="inferred from homology"/>
<dbReference type="InterPro" id="IPR015797">
    <property type="entry name" value="NUDIX_hydrolase-like_dom_sf"/>
</dbReference>
<dbReference type="PANTHER" id="PTHR43046:SF14">
    <property type="entry name" value="MUTT_NUDIX FAMILY PROTEIN"/>
    <property type="match status" value="1"/>
</dbReference>
<accession>A0A6B0YSY9</accession>
<sequence>MPKFARFLHSVQRLAWRLSKPTTLGVRLLAVKGGEVLLVKHTYLDGWYLPGGSVEAGETLLAAVSREAAEEAGVSFQKLRLFGVYSSFVEGKSDHIVVFLCEDFTWRQVGSREIESADCFALNELPVGTSPGTRRRIAEFAAGEEAAATSW</sequence>
<dbReference type="GO" id="GO:0016787">
    <property type="term" value="F:hydrolase activity"/>
    <property type="evidence" value="ECO:0007669"/>
    <property type="project" value="UniProtKB-KW"/>
</dbReference>
<dbReference type="InterPro" id="IPR020084">
    <property type="entry name" value="NUDIX_hydrolase_CS"/>
</dbReference>
<dbReference type="PRINTS" id="PR00502">
    <property type="entry name" value="NUDIXFAMILY"/>
</dbReference>
<dbReference type="PROSITE" id="PS00893">
    <property type="entry name" value="NUDIX_BOX"/>
    <property type="match status" value="1"/>
</dbReference>
<evidence type="ECO:0000259" key="4">
    <source>
        <dbReference type="PROSITE" id="PS51462"/>
    </source>
</evidence>
<dbReference type="InterPro" id="IPR000086">
    <property type="entry name" value="NUDIX_hydrolase_dom"/>
</dbReference>
<comment type="cofactor">
    <cofactor evidence="1">
        <name>Mg(2+)</name>
        <dbReference type="ChEBI" id="CHEBI:18420"/>
    </cofactor>
</comment>
<evidence type="ECO:0000256" key="3">
    <source>
        <dbReference type="RuleBase" id="RU003476"/>
    </source>
</evidence>
<dbReference type="AlphaFoldDB" id="A0A6B0YSY9"/>
<dbReference type="EMBL" id="VXRG01000036">
    <property type="protein sequence ID" value="MXY92568.1"/>
    <property type="molecule type" value="Genomic_DNA"/>
</dbReference>
<dbReference type="Gene3D" id="3.90.79.10">
    <property type="entry name" value="Nucleoside Triphosphate Pyrophosphohydrolase"/>
    <property type="match status" value="1"/>
</dbReference>
<dbReference type="PANTHER" id="PTHR43046">
    <property type="entry name" value="GDP-MANNOSE MANNOSYL HYDROLASE"/>
    <property type="match status" value="1"/>
</dbReference>
<evidence type="ECO:0000256" key="2">
    <source>
        <dbReference type="ARBA" id="ARBA00022801"/>
    </source>
</evidence>
<gene>
    <name evidence="5" type="ORF">F4Y42_03875</name>
</gene>